<dbReference type="AlphaFoldDB" id="A0A291MWC5"/>
<dbReference type="Pfam" id="PF09684">
    <property type="entry name" value="Tail_P2_I"/>
    <property type="match status" value="1"/>
</dbReference>
<dbReference type="InterPro" id="IPR006521">
    <property type="entry name" value="Tail_protein_I"/>
</dbReference>
<name>A0A291MWC5_SPHYA</name>
<evidence type="ECO:0000313" key="1">
    <source>
        <dbReference type="EMBL" id="ATI79454.1"/>
    </source>
</evidence>
<proteinExistence type="predicted"/>
<protein>
    <submittedName>
        <fullName evidence="1">Phage tail protein I</fullName>
    </submittedName>
</protein>
<dbReference type="NCBIfam" id="TIGR01634">
    <property type="entry name" value="tail_P2_I"/>
    <property type="match status" value="1"/>
</dbReference>
<dbReference type="KEGG" id="sya:A6768_05060"/>
<dbReference type="RefSeq" id="WP_097382792.1">
    <property type="nucleotide sequence ID" value="NZ_CP023741.1"/>
</dbReference>
<gene>
    <name evidence="1" type="ORF">A6768_05060</name>
</gene>
<reference evidence="1 2" key="1">
    <citation type="submission" date="2017-10" db="EMBL/GenBank/DDBJ databases">
        <title>Sphingobium yanoikuyae S72.</title>
        <authorList>
            <person name="Sanchez E."/>
            <person name="Bustos P."/>
            <person name="Mendoza P."/>
            <person name="Guo X."/>
            <person name="Mendoza A."/>
        </authorList>
    </citation>
    <scope>NUCLEOTIDE SEQUENCE [LARGE SCALE GENOMIC DNA]</scope>
    <source>
        <strain evidence="1 2">S72</strain>
    </source>
</reference>
<evidence type="ECO:0000313" key="2">
    <source>
        <dbReference type="Proteomes" id="UP000219422"/>
    </source>
</evidence>
<organism evidence="1 2">
    <name type="scientific">Sphingobium yanoikuyae</name>
    <name type="common">Sphingomonas yanoikuyae</name>
    <dbReference type="NCBI Taxonomy" id="13690"/>
    <lineage>
        <taxon>Bacteria</taxon>
        <taxon>Pseudomonadati</taxon>
        <taxon>Pseudomonadota</taxon>
        <taxon>Alphaproteobacteria</taxon>
        <taxon>Sphingomonadales</taxon>
        <taxon>Sphingomonadaceae</taxon>
        <taxon>Sphingobium</taxon>
    </lineage>
</organism>
<dbReference type="EMBL" id="CP023741">
    <property type="protein sequence ID" value="ATI79454.1"/>
    <property type="molecule type" value="Genomic_DNA"/>
</dbReference>
<accession>A0A291MWC5</accession>
<sequence>MTSILPPRSTRLQKALEQVTVDLLDLPVELRKLWSPQQCPASHLPWLAWGLSVDIWDANWPEAVKRAAVADAIAFQRRKGTPASLRTVLDRFDPLIGIVEWFDDREVLAPFHFRLELPLLAQSDVYYDENLVTQILRDIAQVKPVRAHMLAVFRLRAQAQAWMTSAAQTGGLIRLTASTDTTTALDPVWETYLQTADGEPLLLADGIYLEA</sequence>
<dbReference type="GeneID" id="57776206"/>
<dbReference type="Proteomes" id="UP000219422">
    <property type="component" value="Chromosome"/>
</dbReference>